<evidence type="ECO:0000313" key="2">
    <source>
        <dbReference type="EMBL" id="JAD35751.1"/>
    </source>
</evidence>
<dbReference type="AlphaFoldDB" id="A0A0A8ZAA7"/>
<accession>A0A0A8ZAA7</accession>
<feature type="compositionally biased region" description="Polar residues" evidence="1">
    <location>
        <begin position="37"/>
        <end position="48"/>
    </location>
</feature>
<organism evidence="2">
    <name type="scientific">Arundo donax</name>
    <name type="common">Giant reed</name>
    <name type="synonym">Donax arundinaceus</name>
    <dbReference type="NCBI Taxonomy" id="35708"/>
    <lineage>
        <taxon>Eukaryota</taxon>
        <taxon>Viridiplantae</taxon>
        <taxon>Streptophyta</taxon>
        <taxon>Embryophyta</taxon>
        <taxon>Tracheophyta</taxon>
        <taxon>Spermatophyta</taxon>
        <taxon>Magnoliopsida</taxon>
        <taxon>Liliopsida</taxon>
        <taxon>Poales</taxon>
        <taxon>Poaceae</taxon>
        <taxon>PACMAD clade</taxon>
        <taxon>Arundinoideae</taxon>
        <taxon>Arundineae</taxon>
        <taxon>Arundo</taxon>
    </lineage>
</organism>
<name>A0A0A8ZAA7_ARUDO</name>
<sequence length="80" mass="8775">MTYYPLRVTGNVHADGTLAHSEHGPNLQVSGLRPARSETQAGRNSPFQHATRPHTFQRGGRRGAGPPATPRRNTYWAANN</sequence>
<proteinExistence type="predicted"/>
<dbReference type="EMBL" id="GBRH01262144">
    <property type="protein sequence ID" value="JAD35751.1"/>
    <property type="molecule type" value="Transcribed_RNA"/>
</dbReference>
<protein>
    <submittedName>
        <fullName evidence="2">Uncharacterized protein</fullName>
    </submittedName>
</protein>
<reference evidence="2" key="2">
    <citation type="journal article" date="2015" name="Data Brief">
        <title>Shoot transcriptome of the giant reed, Arundo donax.</title>
        <authorList>
            <person name="Barrero R.A."/>
            <person name="Guerrero F.D."/>
            <person name="Moolhuijzen P."/>
            <person name="Goolsby J.A."/>
            <person name="Tidwell J."/>
            <person name="Bellgard S.E."/>
            <person name="Bellgard M.I."/>
        </authorList>
    </citation>
    <scope>NUCLEOTIDE SEQUENCE</scope>
    <source>
        <tissue evidence="2">Shoot tissue taken approximately 20 cm above the soil surface</tissue>
    </source>
</reference>
<reference evidence="2" key="1">
    <citation type="submission" date="2014-09" db="EMBL/GenBank/DDBJ databases">
        <authorList>
            <person name="Magalhaes I.L.F."/>
            <person name="Oliveira U."/>
            <person name="Santos F.R."/>
            <person name="Vidigal T.H.D.A."/>
            <person name="Brescovit A.D."/>
            <person name="Santos A.J."/>
        </authorList>
    </citation>
    <scope>NUCLEOTIDE SEQUENCE</scope>
    <source>
        <tissue evidence="2">Shoot tissue taken approximately 20 cm above the soil surface</tissue>
    </source>
</reference>
<evidence type="ECO:0000256" key="1">
    <source>
        <dbReference type="SAM" id="MobiDB-lite"/>
    </source>
</evidence>
<feature type="region of interest" description="Disordered" evidence="1">
    <location>
        <begin position="16"/>
        <end position="80"/>
    </location>
</feature>